<name>A0ABT7IRJ4_9BURK</name>
<keyword evidence="2" id="KW-0808">Transferase</keyword>
<dbReference type="NCBIfam" id="NF040521">
    <property type="entry name" value="C45_proenzyme"/>
    <property type="match status" value="1"/>
</dbReference>
<dbReference type="PANTHER" id="PTHR34180:SF1">
    <property type="entry name" value="BETA-ALANYL-DOPAMINE_CARCININE HYDROLASE"/>
    <property type="match status" value="1"/>
</dbReference>
<proteinExistence type="predicted"/>
<dbReference type="InterPro" id="IPR047794">
    <property type="entry name" value="C45_proenzyme-like"/>
</dbReference>
<dbReference type="InterPro" id="IPR047801">
    <property type="entry name" value="Peptidase_C45"/>
</dbReference>
<accession>A0ABT7IRJ4</accession>
<dbReference type="EMBL" id="JAKZJU020000001">
    <property type="protein sequence ID" value="MDL2059897.1"/>
    <property type="molecule type" value="Genomic_DNA"/>
</dbReference>
<organism evidence="2 3">
    <name type="scientific">Mesosutterella faecium</name>
    <dbReference type="NCBI Taxonomy" id="2925194"/>
    <lineage>
        <taxon>Bacteria</taxon>
        <taxon>Pseudomonadati</taxon>
        <taxon>Pseudomonadota</taxon>
        <taxon>Betaproteobacteria</taxon>
        <taxon>Burkholderiales</taxon>
        <taxon>Sutterellaceae</taxon>
        <taxon>Mesosutterella</taxon>
    </lineage>
</organism>
<dbReference type="Pfam" id="PF03417">
    <property type="entry name" value="AAT"/>
    <property type="match status" value="1"/>
</dbReference>
<keyword evidence="2" id="KW-0012">Acyltransferase</keyword>
<dbReference type="GO" id="GO:0016746">
    <property type="term" value="F:acyltransferase activity"/>
    <property type="evidence" value="ECO:0007669"/>
    <property type="project" value="UniProtKB-KW"/>
</dbReference>
<evidence type="ECO:0000259" key="1">
    <source>
        <dbReference type="Pfam" id="PF03417"/>
    </source>
</evidence>
<evidence type="ECO:0000313" key="2">
    <source>
        <dbReference type="EMBL" id="MDL2059897.1"/>
    </source>
</evidence>
<reference evidence="2" key="1">
    <citation type="submission" date="2023-03" db="EMBL/GenBank/DDBJ databases">
        <title>Mesosutterella sp. nov. isolated from porcine feces.</title>
        <authorList>
            <person name="Yu S."/>
        </authorList>
    </citation>
    <scope>NUCLEOTIDE SEQUENCE</scope>
    <source>
        <strain evidence="2">AGMB02718</strain>
    </source>
</reference>
<gene>
    <name evidence="2" type="ORF">MUN46_008140</name>
</gene>
<dbReference type="RefSeq" id="WP_243377121.1">
    <property type="nucleotide sequence ID" value="NZ_JAKZJU020000001.1"/>
</dbReference>
<keyword evidence="3" id="KW-1185">Reference proteome</keyword>
<sequence>MSESVHQYIRLRGAPRERGLQYGRAASERIRAVIREYGILFEKEASSSWQEAKKAAAAYEEPIARFRPDLIEEMKGIAEGAGVDFASILTLNCRSEVMFARADVPEDSCSAIAVPPEASGNGRTYLGQNWDWWSIGRGTTVLLEVEQKPFARCLIVTEAGLVGGKGMNEFGLGLTMNALSVKKGRAGVPVQVLLRAALSQTTVPKAIEAVARAKRAGAACIGLASGDGLAVMVEAAPVGLDVLTGGGRPLCHTNHWLSERLAAGPEAAWYSYTSTFTRLDRIRRLAALEEGSLRRKALFRIFSDHAGCPDSVCRHDDETLPEYHRHCSLWSLVMDLTERTLWLTEGSPCCTAARPYRL</sequence>
<feature type="domain" description="Peptidase C45 hydrolase" evidence="1">
    <location>
        <begin position="121"/>
        <end position="348"/>
    </location>
</feature>
<comment type="caution">
    <text evidence="2">The sequence shown here is derived from an EMBL/GenBank/DDBJ whole genome shotgun (WGS) entry which is preliminary data.</text>
</comment>
<dbReference type="Gene3D" id="1.10.10.2120">
    <property type="match status" value="1"/>
</dbReference>
<dbReference type="Gene3D" id="3.60.60.10">
    <property type="entry name" value="Penicillin V Acylase, Chain A"/>
    <property type="match status" value="1"/>
</dbReference>
<dbReference type="PANTHER" id="PTHR34180">
    <property type="entry name" value="PEPTIDASE C45"/>
    <property type="match status" value="1"/>
</dbReference>
<protein>
    <submittedName>
        <fullName evidence="2">C45 family autoproteolytic acyltransferase/hydrolase</fullName>
    </submittedName>
</protein>
<dbReference type="InterPro" id="IPR005079">
    <property type="entry name" value="Peptidase_C45_hydrolase"/>
</dbReference>
<evidence type="ECO:0000313" key="3">
    <source>
        <dbReference type="Proteomes" id="UP001165481"/>
    </source>
</evidence>
<dbReference type="Proteomes" id="UP001165481">
    <property type="component" value="Unassembled WGS sequence"/>
</dbReference>